<reference evidence="6" key="2">
    <citation type="submission" date="2020-09" db="EMBL/GenBank/DDBJ databases">
        <authorList>
            <person name="Sun Q."/>
            <person name="Zhou Y."/>
        </authorList>
    </citation>
    <scope>NUCLEOTIDE SEQUENCE</scope>
    <source>
        <strain evidence="6">CGMCC 1.6333</strain>
    </source>
</reference>
<dbReference type="SUPFAM" id="SSF51261">
    <property type="entry name" value="Duplicated hybrid motif"/>
    <property type="match status" value="1"/>
</dbReference>
<dbReference type="AlphaFoldDB" id="A0A917WWG4"/>
<feature type="domain" description="Peptidoglycan hydrolase PcsB coiled-coil" evidence="5">
    <location>
        <begin position="121"/>
        <end position="195"/>
    </location>
</feature>
<comment type="caution">
    <text evidence="6">The sequence shown here is derived from an EMBL/GenBank/DDBJ whole genome shotgun (WGS) entry which is preliminary data.</text>
</comment>
<evidence type="ECO:0000259" key="4">
    <source>
        <dbReference type="Pfam" id="PF01551"/>
    </source>
</evidence>
<protein>
    <submittedName>
        <fullName evidence="6">Peptidase M24</fullName>
    </submittedName>
</protein>
<feature type="chain" id="PRO_5037012470" evidence="3">
    <location>
        <begin position="28"/>
        <end position="458"/>
    </location>
</feature>
<feature type="compositionally biased region" description="Low complexity" evidence="2">
    <location>
        <begin position="297"/>
        <end position="316"/>
    </location>
</feature>
<dbReference type="PANTHER" id="PTHR21666:SF270">
    <property type="entry name" value="MUREIN HYDROLASE ACTIVATOR ENVC"/>
    <property type="match status" value="1"/>
</dbReference>
<sequence>MKKGLAYIAILAIVFSFSLPSTGIVSAESISDMKKDLNELEDNEKSLKSDSQSTEQKIKENEEKQDQVTSEINIINGNLEETQAKLTKKENEINTTNQEINKTETEIKQTEEEIEQLKVEIEDLLERIEKREELLKNRLRSMQQNGGDISYLQVLMGAQNFGDLINRITAVTKIMDQDKSIMESHKADKVDLETKKVAVEDKKTQLENDKANLEDKKATLVVQQEELNSIKATLDAQMVQKESLLAQLEEEHADLEEYKVTLADEQEILRKEQASLEKAIAAAREKQRLEQLANEKNNSNSNSNSGTSTPPVSTSGSFGWPADATYVSSEFNPYRRHPVYGYVRPHRGMDIARRGNVDIYASADGVVSMVNSEREPGMSGYGDMILITHYIDGKQYTTLYAHLRSGTTIVSEGQTVSRGQKIALMGNTGVGTGQHLHFEIHEGGWAHSNARNPRNYLK</sequence>
<feature type="region of interest" description="Disordered" evidence="2">
    <location>
        <begin position="293"/>
        <end position="316"/>
    </location>
</feature>
<dbReference type="Gene3D" id="6.10.250.3150">
    <property type="match status" value="1"/>
</dbReference>
<organism evidence="6 7">
    <name type="scientific">Paraliobacillus quinghaiensis</name>
    <dbReference type="NCBI Taxonomy" id="470815"/>
    <lineage>
        <taxon>Bacteria</taxon>
        <taxon>Bacillati</taxon>
        <taxon>Bacillota</taxon>
        <taxon>Bacilli</taxon>
        <taxon>Bacillales</taxon>
        <taxon>Bacillaceae</taxon>
        <taxon>Paraliobacillus</taxon>
    </lineage>
</organism>
<feature type="compositionally biased region" description="Basic and acidic residues" evidence="2">
    <location>
        <begin position="56"/>
        <end position="66"/>
    </location>
</feature>
<evidence type="ECO:0000313" key="7">
    <source>
        <dbReference type="Proteomes" id="UP000618460"/>
    </source>
</evidence>
<evidence type="ECO:0000259" key="5">
    <source>
        <dbReference type="Pfam" id="PF24568"/>
    </source>
</evidence>
<name>A0A917WWG4_9BACI</name>
<dbReference type="EMBL" id="BMLG01000012">
    <property type="protein sequence ID" value="GGM35282.1"/>
    <property type="molecule type" value="Genomic_DNA"/>
</dbReference>
<dbReference type="RefSeq" id="WP_117155758.1">
    <property type="nucleotide sequence ID" value="NZ_BMLG01000012.1"/>
</dbReference>
<accession>A0A917WWG4</accession>
<dbReference type="CDD" id="cd12797">
    <property type="entry name" value="M23_peptidase"/>
    <property type="match status" value="1"/>
</dbReference>
<feature type="region of interest" description="Disordered" evidence="2">
    <location>
        <begin position="41"/>
        <end position="69"/>
    </location>
</feature>
<reference evidence="6" key="1">
    <citation type="journal article" date="2014" name="Int. J. Syst. Evol. Microbiol.">
        <title>Complete genome sequence of Corynebacterium casei LMG S-19264T (=DSM 44701T), isolated from a smear-ripened cheese.</title>
        <authorList>
            <consortium name="US DOE Joint Genome Institute (JGI-PGF)"/>
            <person name="Walter F."/>
            <person name="Albersmeier A."/>
            <person name="Kalinowski J."/>
            <person name="Ruckert C."/>
        </authorList>
    </citation>
    <scope>NUCLEOTIDE SEQUENCE</scope>
    <source>
        <strain evidence="6">CGMCC 1.6333</strain>
    </source>
</reference>
<keyword evidence="1 3" id="KW-0732">Signal</keyword>
<dbReference type="GO" id="GO:0004222">
    <property type="term" value="F:metalloendopeptidase activity"/>
    <property type="evidence" value="ECO:0007669"/>
    <property type="project" value="TreeGrafter"/>
</dbReference>
<gene>
    <name evidence="6" type="ORF">GCM10011351_21650</name>
</gene>
<evidence type="ECO:0000256" key="3">
    <source>
        <dbReference type="SAM" id="SignalP"/>
    </source>
</evidence>
<dbReference type="InterPro" id="IPR057309">
    <property type="entry name" value="PcsB_CC"/>
</dbReference>
<dbReference type="Pfam" id="PF24568">
    <property type="entry name" value="CC_PcsB"/>
    <property type="match status" value="1"/>
</dbReference>
<dbReference type="OrthoDB" id="9805070at2"/>
<dbReference type="Proteomes" id="UP000618460">
    <property type="component" value="Unassembled WGS sequence"/>
</dbReference>
<evidence type="ECO:0000256" key="1">
    <source>
        <dbReference type="ARBA" id="ARBA00022729"/>
    </source>
</evidence>
<dbReference type="PANTHER" id="PTHR21666">
    <property type="entry name" value="PEPTIDASE-RELATED"/>
    <property type="match status" value="1"/>
</dbReference>
<keyword evidence="7" id="KW-1185">Reference proteome</keyword>
<evidence type="ECO:0000313" key="6">
    <source>
        <dbReference type="EMBL" id="GGM35282.1"/>
    </source>
</evidence>
<feature type="domain" description="M23ase beta-sheet core" evidence="4">
    <location>
        <begin position="345"/>
        <end position="445"/>
    </location>
</feature>
<dbReference type="InterPro" id="IPR050570">
    <property type="entry name" value="Cell_wall_metabolism_enzyme"/>
</dbReference>
<dbReference type="InterPro" id="IPR011055">
    <property type="entry name" value="Dup_hybrid_motif"/>
</dbReference>
<dbReference type="InterPro" id="IPR016047">
    <property type="entry name" value="M23ase_b-sheet_dom"/>
</dbReference>
<dbReference type="Pfam" id="PF01551">
    <property type="entry name" value="Peptidase_M23"/>
    <property type="match status" value="1"/>
</dbReference>
<proteinExistence type="predicted"/>
<evidence type="ECO:0000256" key="2">
    <source>
        <dbReference type="SAM" id="MobiDB-lite"/>
    </source>
</evidence>
<feature type="signal peptide" evidence="3">
    <location>
        <begin position="1"/>
        <end position="27"/>
    </location>
</feature>
<dbReference type="Gene3D" id="2.70.70.10">
    <property type="entry name" value="Glucose Permease (Domain IIA)"/>
    <property type="match status" value="1"/>
</dbReference>